<comment type="caution">
    <text evidence="7">The sequence shown here is derived from an EMBL/GenBank/DDBJ whole genome shotgun (WGS) entry which is preliminary data.</text>
</comment>
<evidence type="ECO:0000259" key="6">
    <source>
        <dbReference type="SMART" id="SM00560"/>
    </source>
</evidence>
<feature type="region of interest" description="Disordered" evidence="5">
    <location>
        <begin position="230"/>
        <end position="250"/>
    </location>
</feature>
<reference evidence="8" key="1">
    <citation type="journal article" date="2019" name="Int. J. Syst. Evol. Microbiol.">
        <title>The Global Catalogue of Microorganisms (GCM) 10K type strain sequencing project: providing services to taxonomists for standard genome sequencing and annotation.</title>
        <authorList>
            <consortium name="The Broad Institute Genomics Platform"/>
            <consortium name="The Broad Institute Genome Sequencing Center for Infectious Disease"/>
            <person name="Wu L."/>
            <person name="Ma J."/>
        </authorList>
    </citation>
    <scope>NUCLEOTIDE SEQUENCE [LARGE SCALE GENOMIC DNA]</scope>
    <source>
        <strain evidence="8">JCM 18123</strain>
    </source>
</reference>
<dbReference type="RefSeq" id="WP_345556979.1">
    <property type="nucleotide sequence ID" value="NZ_BAABIK010000014.1"/>
</dbReference>
<accession>A0ABP9GL41</accession>
<comment type="subcellular location">
    <subcellularLocation>
        <location evidence="1">Secreted</location>
    </subcellularLocation>
</comment>
<feature type="region of interest" description="Disordered" evidence="5">
    <location>
        <begin position="469"/>
        <end position="531"/>
    </location>
</feature>
<protein>
    <submittedName>
        <fullName evidence="7">LamG domain-containing protein</fullName>
    </submittedName>
</protein>
<evidence type="ECO:0000313" key="7">
    <source>
        <dbReference type="EMBL" id="GAA4944127.1"/>
    </source>
</evidence>
<evidence type="ECO:0000256" key="5">
    <source>
        <dbReference type="SAM" id="MobiDB-lite"/>
    </source>
</evidence>
<keyword evidence="4" id="KW-1015">Disulfide bond</keyword>
<feature type="compositionally biased region" description="Low complexity" evidence="5">
    <location>
        <begin position="12"/>
        <end position="23"/>
    </location>
</feature>
<proteinExistence type="predicted"/>
<dbReference type="SUPFAM" id="SSF49899">
    <property type="entry name" value="Concanavalin A-like lectins/glucanases"/>
    <property type="match status" value="2"/>
</dbReference>
<dbReference type="Pfam" id="PF13385">
    <property type="entry name" value="Laminin_G_3"/>
    <property type="match status" value="2"/>
</dbReference>
<dbReference type="InterPro" id="IPR006558">
    <property type="entry name" value="LamG-like"/>
</dbReference>
<gene>
    <name evidence="7" type="ORF">GCM10023224_28800</name>
</gene>
<dbReference type="InterPro" id="IPR013320">
    <property type="entry name" value="ConA-like_dom_sf"/>
</dbReference>
<keyword evidence="3" id="KW-0732">Signal</keyword>
<dbReference type="Pfam" id="PF24517">
    <property type="entry name" value="CBM96"/>
    <property type="match status" value="1"/>
</dbReference>
<keyword evidence="2" id="KW-0964">Secreted</keyword>
<keyword evidence="8" id="KW-1185">Reference proteome</keyword>
<dbReference type="PANTHER" id="PTHR46943">
    <property type="entry name" value="PENTRAXIN-RELATED PROTEIN PTX3"/>
    <property type="match status" value="1"/>
</dbReference>
<dbReference type="Proteomes" id="UP001499993">
    <property type="component" value="Unassembled WGS sequence"/>
</dbReference>
<dbReference type="SMART" id="SM00560">
    <property type="entry name" value="LamGL"/>
    <property type="match status" value="2"/>
</dbReference>
<organism evidence="7 8">
    <name type="scientific">Streptomonospora halophila</name>
    <dbReference type="NCBI Taxonomy" id="427369"/>
    <lineage>
        <taxon>Bacteria</taxon>
        <taxon>Bacillati</taxon>
        <taxon>Actinomycetota</taxon>
        <taxon>Actinomycetes</taxon>
        <taxon>Streptosporangiales</taxon>
        <taxon>Nocardiopsidaceae</taxon>
        <taxon>Streptomonospora</taxon>
    </lineage>
</organism>
<sequence>MWDSSGQEGLSARAQAVAPQAGARVEKVETELADGVLRLRPDAAMLADADTTFPVYIDPSVSVSRQAWGYVNRKYPGANYFNSSDSDTGVGYEPQYGNTKRGFWRFAVADRTKRSHTEIHSATLRMEVTHAFGCTDATFELWRTSYLSRSKTTWNSQPEKFGKQDTVNVDKGRPGCGGSGVEFDATTAYRSAASSGYNNVTLGLFGNETRSDSNHDWRRFAKDPKLVVSYNNQPDKPKTDRMSDALGGVCSTDRDNPRIINETAVRLRGYVRDYDSKYAGQKVMRRFAWWKGGEGSRGGEADTAYADVAEYPDGSYRSAKVTGLPEGELIGYRAIAHDRQDWSQWSNWCWITVDTSNPETGPAVTSADYPAGDQQSGAVGATGSFTFANNGVDDAAAYHYSLNDDDSCSTKLTPDDPGASVTARITPRHDGPNLLHARTTDAAGNSSTCRLVYTFTVAPATAPVAHFPFSEGSGTTTADSATERSATAEGSVEWTRGRIGAGSGADYRTQGTAVGMDGSGGRMTTGGPAVDTSGPFSVSAWVKLEDTSGNYTAVSQNGQVHSGFYLGYQASYDLDRWVFKLPSADEYGAADWTRAVSDAAPEVGKWTHLLGTFDPEHDRASLYVDGVAQQTTDTIADRWNAQGSLVVGGGRFEESPSDAWNGAIDEVRLWDRVVVGDQPEEAGVLPEPWHLANEPGLLQARWRLNETEGTAVADSSDHGMDGTLNADPETAWNQAVNTVTGAPGVTFNGAGEHIRADSAVRTDRSFTVAAWVRLDEATGNGTMVSQTGTEQSGFLLGHQSGFDDKWVLETTAADAAGTDAGPWSRAISDNAAEFGRWTHIAATFDYTRKQMTLYVDGVAQQTTGDWATPWHAGNGTVIGRAWRLGEDDVFSGQVSDVHLYQGVLDEYAIGDVYSGFLPPLSD</sequence>
<dbReference type="EMBL" id="BAABIK010000014">
    <property type="protein sequence ID" value="GAA4944127.1"/>
    <property type="molecule type" value="Genomic_DNA"/>
</dbReference>
<feature type="region of interest" description="Disordered" evidence="5">
    <location>
        <begin position="1"/>
        <end position="25"/>
    </location>
</feature>
<feature type="domain" description="LamG-like jellyroll fold" evidence="6">
    <location>
        <begin position="534"/>
        <end position="677"/>
    </location>
</feature>
<name>A0ABP9GL41_9ACTN</name>
<evidence type="ECO:0000256" key="4">
    <source>
        <dbReference type="ARBA" id="ARBA00023157"/>
    </source>
</evidence>
<evidence type="ECO:0000256" key="3">
    <source>
        <dbReference type="ARBA" id="ARBA00022729"/>
    </source>
</evidence>
<feature type="domain" description="LamG-like jellyroll fold" evidence="6">
    <location>
        <begin position="764"/>
        <end position="907"/>
    </location>
</feature>
<dbReference type="NCBIfam" id="NF033679">
    <property type="entry name" value="DNRLRE_dom"/>
    <property type="match status" value="1"/>
</dbReference>
<dbReference type="InterPro" id="IPR042837">
    <property type="entry name" value="PTX3"/>
</dbReference>
<dbReference type="PANTHER" id="PTHR46943:SF1">
    <property type="entry name" value="PENTRAXIN-RELATED PROTEIN PTX3"/>
    <property type="match status" value="1"/>
</dbReference>
<feature type="region of interest" description="Disordered" evidence="5">
    <location>
        <begin position="409"/>
        <end position="440"/>
    </location>
</feature>
<evidence type="ECO:0000313" key="8">
    <source>
        <dbReference type="Proteomes" id="UP001499993"/>
    </source>
</evidence>
<evidence type="ECO:0000256" key="1">
    <source>
        <dbReference type="ARBA" id="ARBA00004613"/>
    </source>
</evidence>
<dbReference type="InterPro" id="IPR055372">
    <property type="entry name" value="CBM96"/>
</dbReference>
<dbReference type="Gene3D" id="2.60.120.200">
    <property type="match status" value="2"/>
</dbReference>
<evidence type="ECO:0000256" key="2">
    <source>
        <dbReference type="ARBA" id="ARBA00022525"/>
    </source>
</evidence>
<feature type="compositionally biased region" description="Polar residues" evidence="5">
    <location>
        <begin position="472"/>
        <end position="485"/>
    </location>
</feature>